<organism evidence="4 5">
    <name type="scientific">Alicyclobacillus fodiniaquatilis</name>
    <dbReference type="NCBI Taxonomy" id="1661150"/>
    <lineage>
        <taxon>Bacteria</taxon>
        <taxon>Bacillati</taxon>
        <taxon>Bacillota</taxon>
        <taxon>Bacilli</taxon>
        <taxon>Bacillales</taxon>
        <taxon>Alicyclobacillaceae</taxon>
        <taxon>Alicyclobacillus</taxon>
    </lineage>
</organism>
<dbReference type="PANTHER" id="PTHR43420:SF47">
    <property type="entry name" value="N-ACETYLTRANSFERASE DOMAIN-CONTAINING PROTEIN"/>
    <property type="match status" value="1"/>
</dbReference>
<reference evidence="5" key="1">
    <citation type="journal article" date="2019" name="Int. J. Syst. Evol. Microbiol.">
        <title>The Global Catalogue of Microorganisms (GCM) 10K type strain sequencing project: providing services to taxonomists for standard genome sequencing and annotation.</title>
        <authorList>
            <consortium name="The Broad Institute Genomics Platform"/>
            <consortium name="The Broad Institute Genome Sequencing Center for Infectious Disease"/>
            <person name="Wu L."/>
            <person name="Ma J."/>
        </authorList>
    </citation>
    <scope>NUCLEOTIDE SEQUENCE [LARGE SCALE GENOMIC DNA]</scope>
    <source>
        <strain evidence="5">CGMCC 1.12286</strain>
    </source>
</reference>
<dbReference type="RefSeq" id="WP_377944136.1">
    <property type="nucleotide sequence ID" value="NZ_JBHUCX010000044.1"/>
</dbReference>
<name>A0ABW4JN33_9BACL</name>
<keyword evidence="5" id="KW-1185">Reference proteome</keyword>
<evidence type="ECO:0000313" key="4">
    <source>
        <dbReference type="EMBL" id="MFD1676252.1"/>
    </source>
</evidence>
<feature type="domain" description="N-acetyltransferase" evidence="3">
    <location>
        <begin position="149"/>
        <end position="293"/>
    </location>
</feature>
<dbReference type="InterPro" id="IPR016181">
    <property type="entry name" value="Acyl_CoA_acyltransferase"/>
</dbReference>
<gene>
    <name evidence="4" type="ORF">ACFSB2_16225</name>
</gene>
<proteinExistence type="predicted"/>
<keyword evidence="2 4" id="KW-0012">Acyltransferase</keyword>
<sequence length="293" mass="33434">MRTELGIAESEMMSGMEKNSKHSILDLIERLSPDTADFVRCAADASGIKVFYHDGRPPNQGVYCLVHWQGTNYAYASFMQEMVDIDILQLIESTIGSYIADKEPLCFNVYGRNANIVKCVRDLGFASDMEGFELAYQGAIPPEVPIANLVVRSFERSQFNEFVHLFEQAYYPLNKENGWPVDWYSNHKDIFAQRLEAKAQKNELRAFWNENALVGAYIVDTNYISDLVVHPQYQGLGYGKILLLHATKALMNQGETKPVCLRVAKSNQKAIRFYQKYHFAEIACFAEHTFPKE</sequence>
<dbReference type="EMBL" id="JBHUCX010000044">
    <property type="protein sequence ID" value="MFD1676252.1"/>
    <property type="molecule type" value="Genomic_DNA"/>
</dbReference>
<dbReference type="Gene3D" id="3.40.630.30">
    <property type="match status" value="1"/>
</dbReference>
<evidence type="ECO:0000313" key="5">
    <source>
        <dbReference type="Proteomes" id="UP001597079"/>
    </source>
</evidence>
<dbReference type="InterPro" id="IPR000182">
    <property type="entry name" value="GNAT_dom"/>
</dbReference>
<dbReference type="Proteomes" id="UP001597079">
    <property type="component" value="Unassembled WGS sequence"/>
</dbReference>
<dbReference type="SUPFAM" id="SSF55729">
    <property type="entry name" value="Acyl-CoA N-acyltransferases (Nat)"/>
    <property type="match status" value="1"/>
</dbReference>
<protein>
    <submittedName>
        <fullName evidence="4">GNAT family N-acetyltransferase</fullName>
        <ecNumber evidence="4">2.3.1.-</ecNumber>
    </submittedName>
</protein>
<dbReference type="PANTHER" id="PTHR43420">
    <property type="entry name" value="ACETYLTRANSFERASE"/>
    <property type="match status" value="1"/>
</dbReference>
<dbReference type="Pfam" id="PF00583">
    <property type="entry name" value="Acetyltransf_1"/>
    <property type="match status" value="1"/>
</dbReference>
<dbReference type="PROSITE" id="PS51186">
    <property type="entry name" value="GNAT"/>
    <property type="match status" value="1"/>
</dbReference>
<dbReference type="CDD" id="cd04301">
    <property type="entry name" value="NAT_SF"/>
    <property type="match status" value="1"/>
</dbReference>
<evidence type="ECO:0000256" key="1">
    <source>
        <dbReference type="ARBA" id="ARBA00022679"/>
    </source>
</evidence>
<dbReference type="GO" id="GO:0016746">
    <property type="term" value="F:acyltransferase activity"/>
    <property type="evidence" value="ECO:0007669"/>
    <property type="project" value="UniProtKB-KW"/>
</dbReference>
<dbReference type="EC" id="2.3.1.-" evidence="4"/>
<keyword evidence="1 4" id="KW-0808">Transferase</keyword>
<comment type="caution">
    <text evidence="4">The sequence shown here is derived from an EMBL/GenBank/DDBJ whole genome shotgun (WGS) entry which is preliminary data.</text>
</comment>
<evidence type="ECO:0000259" key="3">
    <source>
        <dbReference type="PROSITE" id="PS51186"/>
    </source>
</evidence>
<evidence type="ECO:0000256" key="2">
    <source>
        <dbReference type="ARBA" id="ARBA00023315"/>
    </source>
</evidence>
<accession>A0ABW4JN33</accession>
<dbReference type="InterPro" id="IPR050680">
    <property type="entry name" value="YpeA/RimI_acetyltransf"/>
</dbReference>